<evidence type="ECO:0000313" key="1">
    <source>
        <dbReference type="EMBL" id="GIG36257.1"/>
    </source>
</evidence>
<dbReference type="AlphaFoldDB" id="A0A919PDM5"/>
<accession>A0A919PDM5</accession>
<dbReference type="RefSeq" id="WP_203668282.1">
    <property type="nucleotide sequence ID" value="NZ_BONO01000010.1"/>
</dbReference>
<gene>
    <name evidence="1" type="ORF">Cpa01nite_16380</name>
</gene>
<dbReference type="Proteomes" id="UP000642125">
    <property type="component" value="Unassembled WGS sequence"/>
</dbReference>
<proteinExistence type="predicted"/>
<organism evidence="1 2">
    <name type="scientific">Cellulomonas pakistanensis</name>
    <dbReference type="NCBI Taxonomy" id="992287"/>
    <lineage>
        <taxon>Bacteria</taxon>
        <taxon>Bacillati</taxon>
        <taxon>Actinomycetota</taxon>
        <taxon>Actinomycetes</taxon>
        <taxon>Micrococcales</taxon>
        <taxon>Cellulomonadaceae</taxon>
        <taxon>Cellulomonas</taxon>
    </lineage>
</organism>
<dbReference type="EMBL" id="BONO01000010">
    <property type="protein sequence ID" value="GIG36257.1"/>
    <property type="molecule type" value="Genomic_DNA"/>
</dbReference>
<sequence length="156" mass="17272">MRPTAYQLEPEVAGGFGDATVIDTSMTPNLVTRLEYEFDGWLGDELVEFITVHLVTARVRDAVVDAGLTGIRFAPVAVSRSERFDELHRGDLPEWVWMQVIGAPARDDAWIGARQLLTVSERMLAVLQRFPLAQCRVVPVESSGLPEAPASGYDSW</sequence>
<keyword evidence="2" id="KW-1185">Reference proteome</keyword>
<name>A0A919PDM5_9CELL</name>
<comment type="caution">
    <text evidence="1">The sequence shown here is derived from an EMBL/GenBank/DDBJ whole genome shotgun (WGS) entry which is preliminary data.</text>
</comment>
<evidence type="ECO:0000313" key="2">
    <source>
        <dbReference type="Proteomes" id="UP000642125"/>
    </source>
</evidence>
<protein>
    <submittedName>
        <fullName evidence="1">Uncharacterized protein</fullName>
    </submittedName>
</protein>
<reference evidence="1" key="1">
    <citation type="submission" date="2021-01" db="EMBL/GenBank/DDBJ databases">
        <title>Whole genome shotgun sequence of Cellulomonas pakistanensis NBRC 110800.</title>
        <authorList>
            <person name="Komaki H."/>
            <person name="Tamura T."/>
        </authorList>
    </citation>
    <scope>NUCLEOTIDE SEQUENCE</scope>
    <source>
        <strain evidence="1">NBRC 110800</strain>
    </source>
</reference>